<proteinExistence type="predicted"/>
<dbReference type="GO" id="GO:0003676">
    <property type="term" value="F:nucleic acid binding"/>
    <property type="evidence" value="ECO:0007669"/>
    <property type="project" value="InterPro"/>
</dbReference>
<dbReference type="InterPro" id="IPR025952">
    <property type="entry name" value="R3H-assoc_dom"/>
</dbReference>
<feature type="region of interest" description="Disordered" evidence="1">
    <location>
        <begin position="12"/>
        <end position="90"/>
    </location>
</feature>
<dbReference type="Pfam" id="PF13902">
    <property type="entry name" value="R3H-assoc"/>
    <property type="match status" value="1"/>
</dbReference>
<dbReference type="PANTHER" id="PTHR32019">
    <property type="entry name" value="R3H DOMAIN-CONTAINING PROTEIN 4"/>
    <property type="match status" value="1"/>
</dbReference>
<accession>A0A0P5YNB3</accession>
<dbReference type="EMBL" id="LRGB01002451">
    <property type="protein sequence ID" value="KZS07655.1"/>
    <property type="molecule type" value="Genomic_DNA"/>
</dbReference>
<dbReference type="Proteomes" id="UP000076858">
    <property type="component" value="Unassembled WGS sequence"/>
</dbReference>
<dbReference type="InterPro" id="IPR039629">
    <property type="entry name" value="R3HDM4"/>
</dbReference>
<evidence type="ECO:0000313" key="3">
    <source>
        <dbReference type="Proteomes" id="UP000076858"/>
    </source>
</evidence>
<dbReference type="InterPro" id="IPR036867">
    <property type="entry name" value="R3H_dom_sf"/>
</dbReference>
<evidence type="ECO:0000313" key="2">
    <source>
        <dbReference type="EMBL" id="KZS07655.1"/>
    </source>
</evidence>
<name>A0A0P5YNB3_9CRUS</name>
<evidence type="ECO:0000256" key="1">
    <source>
        <dbReference type="SAM" id="MobiDB-lite"/>
    </source>
</evidence>
<dbReference type="PANTHER" id="PTHR32019:SF2">
    <property type="entry name" value="R3H DOMAIN-CONTAINING PROTEIN 4"/>
    <property type="match status" value="1"/>
</dbReference>
<gene>
    <name evidence="2" type="ORF">APZ42_028792</name>
</gene>
<dbReference type="SUPFAM" id="SSF82708">
    <property type="entry name" value="R3H domain"/>
    <property type="match status" value="1"/>
</dbReference>
<dbReference type="AlphaFoldDB" id="A0A0P5YNB3"/>
<organism evidence="2 3">
    <name type="scientific">Daphnia magna</name>
    <dbReference type="NCBI Taxonomy" id="35525"/>
    <lineage>
        <taxon>Eukaryota</taxon>
        <taxon>Metazoa</taxon>
        <taxon>Ecdysozoa</taxon>
        <taxon>Arthropoda</taxon>
        <taxon>Crustacea</taxon>
        <taxon>Branchiopoda</taxon>
        <taxon>Diplostraca</taxon>
        <taxon>Cladocera</taxon>
        <taxon>Anomopoda</taxon>
        <taxon>Daphniidae</taxon>
        <taxon>Daphnia</taxon>
    </lineage>
</organism>
<dbReference type="OrthoDB" id="75169at2759"/>
<feature type="compositionally biased region" description="Basic and acidic residues" evidence="1">
    <location>
        <begin position="74"/>
        <end position="84"/>
    </location>
</feature>
<keyword evidence="3" id="KW-1185">Reference proteome</keyword>
<dbReference type="STRING" id="35525.A0A0P5YNB3"/>
<reference evidence="2 3" key="1">
    <citation type="submission" date="2016-03" db="EMBL/GenBank/DDBJ databases">
        <title>EvidentialGene: Evidence-directed Construction of Genes on Genomes.</title>
        <authorList>
            <person name="Gilbert D.G."/>
            <person name="Choi J.-H."/>
            <person name="Mockaitis K."/>
            <person name="Colbourne J."/>
            <person name="Pfrender M."/>
        </authorList>
    </citation>
    <scope>NUCLEOTIDE SEQUENCE [LARGE SCALE GENOMIC DNA]</scope>
    <source>
        <strain evidence="2 3">Xinb3</strain>
        <tissue evidence="2">Complete organism</tissue>
    </source>
</reference>
<protein>
    <submittedName>
        <fullName evidence="2">Uncharacterized protein</fullName>
    </submittedName>
</protein>
<sequence length="293" mass="33529">MGVIKRSKFLHVSPLETGPILPESDSLPELAPLENPTPAEALTQQTRHQLPPVRVSRPTSCFPKTLVGKSRSSRKSESGQDKIPKGQKKQRRYENNKFLLNLAESDEDKRAEPGFTEPHSVFTILLQEPEKMGAWNSFLSLSEDDQLAIIANNEIFAYFNNEPVLDQVPLAAVEKIVSYRERRRNMTAEEAFCTLCPKLKSIFTKRHFPMGMLAQLENEVLDFFMDAPQGTCVIERQCSFDRLILHAITQFNFLCSQSFTSEKNRRMTHIRNICPDFIPPPVSLSEYIRKKRC</sequence>
<comment type="caution">
    <text evidence="2">The sequence shown here is derived from an EMBL/GenBank/DDBJ whole genome shotgun (WGS) entry which is preliminary data.</text>
</comment>
<dbReference type="CDD" id="cd02325">
    <property type="entry name" value="R3H"/>
    <property type="match status" value="1"/>
</dbReference>